<gene>
    <name evidence="3" type="ORF">PAXRUDRAFT_591712</name>
</gene>
<dbReference type="AlphaFoldDB" id="A0A0D0D5W5"/>
<evidence type="ECO:0000313" key="4">
    <source>
        <dbReference type="Proteomes" id="UP000054538"/>
    </source>
</evidence>
<sequence>MSEAEVLSSIDNSGLPSDVPVAFGYALSILLYGILIVQTFIYYTRFSKDSRRIRIYVWMLFGLETVSLAFVLFEMLQGASIRCLVCIPLSILSSWSFEVISVLTGLISLMVHGFYCWRIRVMSRSWYIPIFVMVTSLVQCIFLGLDTMTVGLLGGPSSWIWMIADFLCDLIITIEIIRLLFRRSAASPFKHTRDLVTQLIKLTIETGAVTTVAMLLLFSLSWGGGASQFSIFYSISRLYANCLLATLNARLVISKDSTRVHQVSTILFDVPPPSGVSECPADNYINVTIGQSQLDMGSLMDAGDDTESVFVGGTEKPNHEGVSEV</sequence>
<feature type="transmembrane region" description="Helical" evidence="1">
    <location>
        <begin position="127"/>
        <end position="153"/>
    </location>
</feature>
<feature type="domain" description="DUF6534" evidence="2">
    <location>
        <begin position="166"/>
        <end position="250"/>
    </location>
</feature>
<keyword evidence="1" id="KW-0812">Transmembrane</keyword>
<dbReference type="InterPro" id="IPR045339">
    <property type="entry name" value="DUF6534"/>
</dbReference>
<evidence type="ECO:0000313" key="3">
    <source>
        <dbReference type="EMBL" id="KIK92132.1"/>
    </source>
</evidence>
<keyword evidence="4" id="KW-1185">Reference proteome</keyword>
<proteinExistence type="predicted"/>
<name>A0A0D0D5W5_9AGAM</name>
<dbReference type="InParanoid" id="A0A0D0D5W5"/>
<reference evidence="3 4" key="1">
    <citation type="submission" date="2014-04" db="EMBL/GenBank/DDBJ databases">
        <authorList>
            <consortium name="DOE Joint Genome Institute"/>
            <person name="Kuo A."/>
            <person name="Kohler A."/>
            <person name="Jargeat P."/>
            <person name="Nagy L.G."/>
            <person name="Floudas D."/>
            <person name="Copeland A."/>
            <person name="Barry K.W."/>
            <person name="Cichocki N."/>
            <person name="Veneault-Fourrey C."/>
            <person name="LaButti K."/>
            <person name="Lindquist E.A."/>
            <person name="Lipzen A."/>
            <person name="Lundell T."/>
            <person name="Morin E."/>
            <person name="Murat C."/>
            <person name="Sun H."/>
            <person name="Tunlid A."/>
            <person name="Henrissat B."/>
            <person name="Grigoriev I.V."/>
            <person name="Hibbett D.S."/>
            <person name="Martin F."/>
            <person name="Nordberg H.P."/>
            <person name="Cantor M.N."/>
            <person name="Hua S.X."/>
        </authorList>
    </citation>
    <scope>NUCLEOTIDE SEQUENCE [LARGE SCALE GENOMIC DNA]</scope>
    <source>
        <strain evidence="3 4">Ve08.2h10</strain>
    </source>
</reference>
<protein>
    <recommendedName>
        <fullName evidence="2">DUF6534 domain-containing protein</fullName>
    </recommendedName>
</protein>
<dbReference type="STRING" id="930991.A0A0D0D5W5"/>
<organism evidence="3 4">
    <name type="scientific">Paxillus rubicundulus Ve08.2h10</name>
    <dbReference type="NCBI Taxonomy" id="930991"/>
    <lineage>
        <taxon>Eukaryota</taxon>
        <taxon>Fungi</taxon>
        <taxon>Dikarya</taxon>
        <taxon>Basidiomycota</taxon>
        <taxon>Agaricomycotina</taxon>
        <taxon>Agaricomycetes</taxon>
        <taxon>Agaricomycetidae</taxon>
        <taxon>Boletales</taxon>
        <taxon>Paxilineae</taxon>
        <taxon>Paxillaceae</taxon>
        <taxon>Paxillus</taxon>
    </lineage>
</organism>
<reference evidence="4" key="2">
    <citation type="submission" date="2015-01" db="EMBL/GenBank/DDBJ databases">
        <title>Evolutionary Origins and Diversification of the Mycorrhizal Mutualists.</title>
        <authorList>
            <consortium name="DOE Joint Genome Institute"/>
            <consortium name="Mycorrhizal Genomics Consortium"/>
            <person name="Kohler A."/>
            <person name="Kuo A."/>
            <person name="Nagy L.G."/>
            <person name="Floudas D."/>
            <person name="Copeland A."/>
            <person name="Barry K.W."/>
            <person name="Cichocki N."/>
            <person name="Veneault-Fourrey C."/>
            <person name="LaButti K."/>
            <person name="Lindquist E.A."/>
            <person name="Lipzen A."/>
            <person name="Lundell T."/>
            <person name="Morin E."/>
            <person name="Murat C."/>
            <person name="Riley R."/>
            <person name="Ohm R."/>
            <person name="Sun H."/>
            <person name="Tunlid A."/>
            <person name="Henrissat B."/>
            <person name="Grigoriev I.V."/>
            <person name="Hibbett D.S."/>
            <person name="Martin F."/>
        </authorList>
    </citation>
    <scope>NUCLEOTIDE SEQUENCE [LARGE SCALE GENOMIC DNA]</scope>
    <source>
        <strain evidence="4">Ve08.2h10</strain>
    </source>
</reference>
<feature type="transmembrane region" description="Helical" evidence="1">
    <location>
        <begin position="159"/>
        <end position="181"/>
    </location>
</feature>
<dbReference type="OrthoDB" id="2681808at2759"/>
<dbReference type="PANTHER" id="PTHR40465">
    <property type="entry name" value="CHROMOSOME 1, WHOLE GENOME SHOTGUN SEQUENCE"/>
    <property type="match status" value="1"/>
</dbReference>
<feature type="transmembrane region" description="Helical" evidence="1">
    <location>
        <begin position="22"/>
        <end position="43"/>
    </location>
</feature>
<keyword evidence="1" id="KW-0472">Membrane</keyword>
<dbReference type="Pfam" id="PF20152">
    <property type="entry name" value="DUF6534"/>
    <property type="match status" value="1"/>
</dbReference>
<dbReference type="Proteomes" id="UP000054538">
    <property type="component" value="Unassembled WGS sequence"/>
</dbReference>
<dbReference type="EMBL" id="KN825311">
    <property type="protein sequence ID" value="KIK92132.1"/>
    <property type="molecule type" value="Genomic_DNA"/>
</dbReference>
<dbReference type="PANTHER" id="PTHR40465:SF1">
    <property type="entry name" value="DUF6534 DOMAIN-CONTAINING PROTEIN"/>
    <property type="match status" value="1"/>
</dbReference>
<keyword evidence="1" id="KW-1133">Transmembrane helix</keyword>
<accession>A0A0D0D5W5</accession>
<evidence type="ECO:0000259" key="2">
    <source>
        <dbReference type="Pfam" id="PF20152"/>
    </source>
</evidence>
<feature type="transmembrane region" description="Helical" evidence="1">
    <location>
        <begin position="95"/>
        <end position="115"/>
    </location>
</feature>
<evidence type="ECO:0000256" key="1">
    <source>
        <dbReference type="SAM" id="Phobius"/>
    </source>
</evidence>
<dbReference type="HOGENOM" id="CLU_046025_12_0_1"/>
<feature type="transmembrane region" description="Helical" evidence="1">
    <location>
        <begin position="202"/>
        <end position="225"/>
    </location>
</feature>
<feature type="transmembrane region" description="Helical" evidence="1">
    <location>
        <begin position="55"/>
        <end position="75"/>
    </location>
</feature>